<dbReference type="SUPFAM" id="SSF50814">
    <property type="entry name" value="Lipocalins"/>
    <property type="match status" value="1"/>
</dbReference>
<feature type="signal peptide" evidence="3">
    <location>
        <begin position="1"/>
        <end position="21"/>
    </location>
</feature>
<dbReference type="Pfam" id="PF08212">
    <property type="entry name" value="Lipocalin_2"/>
    <property type="match status" value="1"/>
</dbReference>
<keyword evidence="3" id="KW-0732">Signal</keyword>
<evidence type="ECO:0000256" key="1">
    <source>
        <dbReference type="ARBA" id="ARBA00006889"/>
    </source>
</evidence>
<dbReference type="GO" id="GO:0006629">
    <property type="term" value="P:lipid metabolic process"/>
    <property type="evidence" value="ECO:0007669"/>
    <property type="project" value="TreeGrafter"/>
</dbReference>
<keyword evidence="2" id="KW-1015">Disulfide bond</keyword>
<protein>
    <submittedName>
        <fullName evidence="5">Apolipoprotein d</fullName>
    </submittedName>
</protein>
<dbReference type="InterPro" id="IPR003057">
    <property type="entry name" value="Invtbrt_color"/>
</dbReference>
<sequence>MQKVFTQLLIVTLALLNVANCFYGWGKCPDVEVAASLDPALYAGRWYEMYRGPLFQQDGQECVTADYTLQTDRSLRIRNYGTVPGETNEGIRGRATCQGARCRVKFDPFYIPYGPYLVLSVDYSSYALVYTCTHYLFGLFRLENVWILSRGTTLTGITSNDILTILNTKVPNYPTSELTATTQGGSCTYITPGQ</sequence>
<dbReference type="InterPro" id="IPR000566">
    <property type="entry name" value="Lipocln_cytosolic_FA-bd_dom"/>
</dbReference>
<dbReference type="PANTHER" id="PTHR10612">
    <property type="entry name" value="APOLIPOPROTEIN D"/>
    <property type="match status" value="1"/>
</dbReference>
<keyword evidence="5" id="KW-0449">Lipoprotein</keyword>
<dbReference type="Proteomes" id="UP000039865">
    <property type="component" value="Unassembled WGS sequence"/>
</dbReference>
<organism evidence="5 6">
    <name type="scientific">Stylonychia lemnae</name>
    <name type="common">Ciliate</name>
    <dbReference type="NCBI Taxonomy" id="5949"/>
    <lineage>
        <taxon>Eukaryota</taxon>
        <taxon>Sar</taxon>
        <taxon>Alveolata</taxon>
        <taxon>Ciliophora</taxon>
        <taxon>Intramacronucleata</taxon>
        <taxon>Spirotrichea</taxon>
        <taxon>Stichotrichia</taxon>
        <taxon>Sporadotrichida</taxon>
        <taxon>Oxytrichidae</taxon>
        <taxon>Stylonychinae</taxon>
        <taxon>Stylonychia</taxon>
    </lineage>
</organism>
<dbReference type="GO" id="GO:0000302">
    <property type="term" value="P:response to reactive oxygen species"/>
    <property type="evidence" value="ECO:0007669"/>
    <property type="project" value="TreeGrafter"/>
</dbReference>
<comment type="similarity">
    <text evidence="1 3">Belongs to the calycin superfamily. Lipocalin family.</text>
</comment>
<gene>
    <name evidence="5" type="primary">Contig6804.g7276</name>
    <name evidence="5" type="ORF">STYLEM_12833</name>
</gene>
<proteinExistence type="inferred from homology"/>
<evidence type="ECO:0000313" key="5">
    <source>
        <dbReference type="EMBL" id="CDW83783.1"/>
    </source>
</evidence>
<evidence type="ECO:0000256" key="3">
    <source>
        <dbReference type="PIRNR" id="PIRNR036893"/>
    </source>
</evidence>
<dbReference type="InterPro" id="IPR022271">
    <property type="entry name" value="Lipocalin_ApoD"/>
</dbReference>
<dbReference type="EMBL" id="CCKQ01012173">
    <property type="protein sequence ID" value="CDW83783.1"/>
    <property type="molecule type" value="Genomic_DNA"/>
</dbReference>
<dbReference type="AlphaFoldDB" id="A0A078ASC1"/>
<dbReference type="PANTHER" id="PTHR10612:SF34">
    <property type="entry name" value="APOLIPOPROTEIN D"/>
    <property type="match status" value="1"/>
</dbReference>
<dbReference type="InParanoid" id="A0A078ASC1"/>
<accession>A0A078ASC1</accession>
<dbReference type="GO" id="GO:0031409">
    <property type="term" value="F:pigment binding"/>
    <property type="evidence" value="ECO:0007669"/>
    <property type="project" value="InterPro"/>
</dbReference>
<evidence type="ECO:0000256" key="2">
    <source>
        <dbReference type="ARBA" id="ARBA00023157"/>
    </source>
</evidence>
<dbReference type="InterPro" id="IPR012674">
    <property type="entry name" value="Calycin"/>
</dbReference>
<feature type="domain" description="Lipocalin/cytosolic fatty-acid binding" evidence="4">
    <location>
        <begin position="40"/>
        <end position="181"/>
    </location>
</feature>
<reference evidence="5 6" key="1">
    <citation type="submission" date="2014-06" db="EMBL/GenBank/DDBJ databases">
        <authorList>
            <person name="Swart Estienne"/>
        </authorList>
    </citation>
    <scope>NUCLEOTIDE SEQUENCE [LARGE SCALE GENOMIC DNA]</scope>
    <source>
        <strain evidence="5 6">130c</strain>
    </source>
</reference>
<evidence type="ECO:0000259" key="4">
    <source>
        <dbReference type="Pfam" id="PF08212"/>
    </source>
</evidence>
<dbReference type="Gene3D" id="2.40.128.20">
    <property type="match status" value="1"/>
</dbReference>
<evidence type="ECO:0000313" key="6">
    <source>
        <dbReference type="Proteomes" id="UP000039865"/>
    </source>
</evidence>
<dbReference type="PIRSF" id="PIRSF036893">
    <property type="entry name" value="Lipocalin_ApoD"/>
    <property type="match status" value="1"/>
</dbReference>
<name>A0A078ASC1_STYLE</name>
<feature type="chain" id="PRO_5013435608" evidence="3">
    <location>
        <begin position="22"/>
        <end position="194"/>
    </location>
</feature>
<dbReference type="PRINTS" id="PR01273">
    <property type="entry name" value="INVTBRTCOLOR"/>
</dbReference>
<keyword evidence="6" id="KW-1185">Reference proteome</keyword>
<dbReference type="GO" id="GO:0005737">
    <property type="term" value="C:cytoplasm"/>
    <property type="evidence" value="ECO:0007669"/>
    <property type="project" value="TreeGrafter"/>
</dbReference>
<dbReference type="OrthoDB" id="407799at2759"/>